<evidence type="ECO:0000256" key="1">
    <source>
        <dbReference type="SAM" id="Phobius"/>
    </source>
</evidence>
<dbReference type="PANTHER" id="PTHR34376:SF2">
    <property type="entry name" value="SERINE PROTEASE INHIBITOR, KAZAL-TYPE FAMILY PROTEIN"/>
    <property type="match status" value="1"/>
</dbReference>
<reference evidence="4" key="1">
    <citation type="submission" date="2020-06" db="EMBL/GenBank/DDBJ databases">
        <title>WGS assembly of Ceratodon purpureus strain R40.</title>
        <authorList>
            <person name="Carey S.B."/>
            <person name="Jenkins J."/>
            <person name="Shu S."/>
            <person name="Lovell J.T."/>
            <person name="Sreedasyam A."/>
            <person name="Maumus F."/>
            <person name="Tiley G.P."/>
            <person name="Fernandez-Pozo N."/>
            <person name="Barry K."/>
            <person name="Chen C."/>
            <person name="Wang M."/>
            <person name="Lipzen A."/>
            <person name="Daum C."/>
            <person name="Saski C.A."/>
            <person name="Payton A.C."/>
            <person name="Mcbreen J.C."/>
            <person name="Conrad R.E."/>
            <person name="Kollar L.M."/>
            <person name="Olsson S."/>
            <person name="Huttunen S."/>
            <person name="Landis J.B."/>
            <person name="Wickett N.J."/>
            <person name="Johnson M.G."/>
            <person name="Rensing S.A."/>
            <person name="Grimwood J."/>
            <person name="Schmutz J."/>
            <person name="Mcdaniel S.F."/>
        </authorList>
    </citation>
    <scope>NUCLEOTIDE SEQUENCE</scope>
    <source>
        <strain evidence="4">R40</strain>
    </source>
</reference>
<sequence>MAAGLSIATTSSMGSRRCVSLFSLLLLAQGVLIVAAAEEIVFGRPEQGSAWELPLQKSPACDPFSLGCDKENGSYKGSSLEPDLTVLPKASLEQDITILPTGDPPVKKEPLCTVNCFRADPVCGSDGVTYWCGVKEAQCAEVEVAHEGYCDIWNSGMGENLGLHAAQSLQLVHMVWLVLAGLLIVIGLP</sequence>
<evidence type="ECO:0000256" key="2">
    <source>
        <dbReference type="SAM" id="SignalP"/>
    </source>
</evidence>
<dbReference type="AlphaFoldDB" id="A0A8T0GPQ6"/>
<evidence type="ECO:0000259" key="3">
    <source>
        <dbReference type="SMART" id="SM00280"/>
    </source>
</evidence>
<dbReference type="SMART" id="SM00280">
    <property type="entry name" value="KAZAL"/>
    <property type="match status" value="1"/>
</dbReference>
<feature type="signal peptide" evidence="2">
    <location>
        <begin position="1"/>
        <end position="36"/>
    </location>
</feature>
<feature type="chain" id="PRO_5035823243" description="Kazal-like domain-containing protein" evidence="2">
    <location>
        <begin position="37"/>
        <end position="189"/>
    </location>
</feature>
<dbReference type="Proteomes" id="UP000822688">
    <property type="component" value="Chromosome 9"/>
</dbReference>
<evidence type="ECO:0000313" key="4">
    <source>
        <dbReference type="EMBL" id="KAG0561000.1"/>
    </source>
</evidence>
<dbReference type="Gene3D" id="3.30.60.30">
    <property type="match status" value="1"/>
</dbReference>
<keyword evidence="5" id="KW-1185">Reference proteome</keyword>
<comment type="caution">
    <text evidence="4">The sequence shown here is derived from an EMBL/GenBank/DDBJ whole genome shotgun (WGS) entry which is preliminary data.</text>
</comment>
<accession>A0A8T0GPQ6</accession>
<dbReference type="PANTHER" id="PTHR34376">
    <property type="entry name" value="SERINE PROTEASE INHIBITOR, KAZAL-TYPE FAMILY PROTEIN"/>
    <property type="match status" value="1"/>
</dbReference>
<dbReference type="InterPro" id="IPR036058">
    <property type="entry name" value="Kazal_dom_sf"/>
</dbReference>
<proteinExistence type="predicted"/>
<keyword evidence="1" id="KW-0472">Membrane</keyword>
<evidence type="ECO:0000313" key="5">
    <source>
        <dbReference type="Proteomes" id="UP000822688"/>
    </source>
</evidence>
<dbReference type="CDD" id="cd00104">
    <property type="entry name" value="KAZAL_FS"/>
    <property type="match status" value="1"/>
</dbReference>
<keyword evidence="1" id="KW-1133">Transmembrane helix</keyword>
<organism evidence="4 5">
    <name type="scientific">Ceratodon purpureus</name>
    <name type="common">Fire moss</name>
    <name type="synonym">Dicranum purpureum</name>
    <dbReference type="NCBI Taxonomy" id="3225"/>
    <lineage>
        <taxon>Eukaryota</taxon>
        <taxon>Viridiplantae</taxon>
        <taxon>Streptophyta</taxon>
        <taxon>Embryophyta</taxon>
        <taxon>Bryophyta</taxon>
        <taxon>Bryophytina</taxon>
        <taxon>Bryopsida</taxon>
        <taxon>Dicranidae</taxon>
        <taxon>Pseudoditrichales</taxon>
        <taxon>Ditrichaceae</taxon>
        <taxon>Ceratodon</taxon>
    </lineage>
</organism>
<dbReference type="SUPFAM" id="SSF100895">
    <property type="entry name" value="Kazal-type serine protease inhibitors"/>
    <property type="match status" value="1"/>
</dbReference>
<gene>
    <name evidence="4" type="ORF">KC19_9G029300</name>
</gene>
<protein>
    <recommendedName>
        <fullName evidence="3">Kazal-like domain-containing protein</fullName>
    </recommendedName>
</protein>
<dbReference type="InterPro" id="IPR002350">
    <property type="entry name" value="Kazal_dom"/>
</dbReference>
<dbReference type="EMBL" id="CM026430">
    <property type="protein sequence ID" value="KAG0561000.1"/>
    <property type="molecule type" value="Genomic_DNA"/>
</dbReference>
<feature type="domain" description="Kazal-like" evidence="3">
    <location>
        <begin position="111"/>
        <end position="150"/>
    </location>
</feature>
<keyword evidence="2" id="KW-0732">Signal</keyword>
<keyword evidence="1" id="KW-0812">Transmembrane</keyword>
<feature type="transmembrane region" description="Helical" evidence="1">
    <location>
        <begin position="171"/>
        <end position="188"/>
    </location>
</feature>
<name>A0A8T0GPQ6_CERPU</name>